<feature type="region of interest" description="Disordered" evidence="9">
    <location>
        <begin position="219"/>
        <end position="251"/>
    </location>
</feature>
<gene>
    <name evidence="11" type="ORF">L9F63_026259</name>
</gene>
<keyword evidence="6" id="KW-1015">Disulfide bond</keyword>
<evidence type="ECO:0000256" key="5">
    <source>
        <dbReference type="ARBA" id="ARBA00023136"/>
    </source>
</evidence>
<comment type="subcellular location">
    <subcellularLocation>
        <location evidence="1">Cell membrane</location>
    </subcellularLocation>
</comment>
<evidence type="ECO:0000256" key="2">
    <source>
        <dbReference type="ARBA" id="ARBA00022475"/>
    </source>
</evidence>
<evidence type="ECO:0000256" key="1">
    <source>
        <dbReference type="ARBA" id="ARBA00004236"/>
    </source>
</evidence>
<dbReference type="InterPro" id="IPR036179">
    <property type="entry name" value="Ig-like_dom_sf"/>
</dbReference>
<keyword evidence="12" id="KW-1185">Reference proteome</keyword>
<sequence>MGNLDVKIPPDILNDDSPDGGVAPENGSVRLKCKATGLPEPAVMWRREDGNNIVLRHDGGREKQAVKMYDGETLLLNSVQRSDMGAYLCIANNGIPPPVSKRFMVEVHFHPLIKVSNQLVAAPVGSNVDIGCDVEASPKAMNSWYKDTGEKLLGSNKYEIQEVPINYYSMHMNLRIVNVQKHEFGGYVCASVNALGKSEGGIRLQELHLAPKTTIVPVSARHDNKSRKKNLPHYKDSKRKRKNPKENDTKKRILQRRGRTYYSSANDSISSSSPIRSIGYPKASQTNRWLFRILL</sequence>
<dbReference type="InterPro" id="IPR003599">
    <property type="entry name" value="Ig_sub"/>
</dbReference>
<dbReference type="AlphaFoldDB" id="A0AAD8ALV4"/>
<dbReference type="PANTHER" id="PTHR12231">
    <property type="entry name" value="CTX-RELATED TYPE I TRANSMEMBRANE PROTEIN"/>
    <property type="match status" value="1"/>
</dbReference>
<dbReference type="GO" id="GO:0005886">
    <property type="term" value="C:plasma membrane"/>
    <property type="evidence" value="ECO:0007669"/>
    <property type="project" value="UniProtKB-SubCell"/>
</dbReference>
<evidence type="ECO:0000256" key="3">
    <source>
        <dbReference type="ARBA" id="ARBA00022729"/>
    </source>
</evidence>
<keyword evidence="4" id="KW-0677">Repeat</keyword>
<name>A0AAD8ALV4_DIPPU</name>
<dbReference type="GO" id="GO:0043005">
    <property type="term" value="C:neuron projection"/>
    <property type="evidence" value="ECO:0007669"/>
    <property type="project" value="TreeGrafter"/>
</dbReference>
<evidence type="ECO:0000256" key="7">
    <source>
        <dbReference type="ARBA" id="ARBA00023180"/>
    </source>
</evidence>
<protein>
    <recommendedName>
        <fullName evidence="10">Ig-like domain-containing protein</fullName>
    </recommendedName>
</protein>
<dbReference type="EMBL" id="JASPKZ010000260">
    <property type="protein sequence ID" value="KAJ9600602.1"/>
    <property type="molecule type" value="Genomic_DNA"/>
</dbReference>
<keyword evidence="7" id="KW-0325">Glycoprotein</keyword>
<dbReference type="InterPro" id="IPR013098">
    <property type="entry name" value="Ig_I-set"/>
</dbReference>
<dbReference type="SMART" id="SM00409">
    <property type="entry name" value="IG"/>
    <property type="match status" value="2"/>
</dbReference>
<dbReference type="PROSITE" id="PS50835">
    <property type="entry name" value="IG_LIKE"/>
    <property type="match status" value="2"/>
</dbReference>
<dbReference type="Pfam" id="PF13927">
    <property type="entry name" value="Ig_3"/>
    <property type="match status" value="1"/>
</dbReference>
<dbReference type="InterPro" id="IPR013783">
    <property type="entry name" value="Ig-like_fold"/>
</dbReference>
<comment type="caution">
    <text evidence="11">The sequence shown here is derived from an EMBL/GenBank/DDBJ whole genome shotgun (WGS) entry which is preliminary data.</text>
</comment>
<evidence type="ECO:0000256" key="4">
    <source>
        <dbReference type="ARBA" id="ARBA00022737"/>
    </source>
</evidence>
<dbReference type="SUPFAM" id="SSF48726">
    <property type="entry name" value="Immunoglobulin"/>
    <property type="match status" value="2"/>
</dbReference>
<evidence type="ECO:0000256" key="9">
    <source>
        <dbReference type="SAM" id="MobiDB-lite"/>
    </source>
</evidence>
<evidence type="ECO:0000313" key="11">
    <source>
        <dbReference type="EMBL" id="KAJ9600602.1"/>
    </source>
</evidence>
<evidence type="ECO:0000313" key="12">
    <source>
        <dbReference type="Proteomes" id="UP001233999"/>
    </source>
</evidence>
<reference evidence="11" key="1">
    <citation type="journal article" date="2023" name="IScience">
        <title>Live-bearing cockroach genome reveals convergent evolutionary mechanisms linked to viviparity in insects and beyond.</title>
        <authorList>
            <person name="Fouks B."/>
            <person name="Harrison M.C."/>
            <person name="Mikhailova A.A."/>
            <person name="Marchal E."/>
            <person name="English S."/>
            <person name="Carruthers M."/>
            <person name="Jennings E.C."/>
            <person name="Chiamaka E.L."/>
            <person name="Frigard R.A."/>
            <person name="Pippel M."/>
            <person name="Attardo G.M."/>
            <person name="Benoit J.B."/>
            <person name="Bornberg-Bauer E."/>
            <person name="Tobe S.S."/>
        </authorList>
    </citation>
    <scope>NUCLEOTIDE SEQUENCE</scope>
    <source>
        <strain evidence="11">Stay&amp;Tobe</strain>
    </source>
</reference>
<dbReference type="SMART" id="SM00408">
    <property type="entry name" value="IGc2"/>
    <property type="match status" value="2"/>
</dbReference>
<evidence type="ECO:0000259" key="10">
    <source>
        <dbReference type="PROSITE" id="PS50835"/>
    </source>
</evidence>
<proteinExistence type="predicted"/>
<organism evidence="11 12">
    <name type="scientific">Diploptera punctata</name>
    <name type="common">Pacific beetle cockroach</name>
    <dbReference type="NCBI Taxonomy" id="6984"/>
    <lineage>
        <taxon>Eukaryota</taxon>
        <taxon>Metazoa</taxon>
        <taxon>Ecdysozoa</taxon>
        <taxon>Arthropoda</taxon>
        <taxon>Hexapoda</taxon>
        <taxon>Insecta</taxon>
        <taxon>Pterygota</taxon>
        <taxon>Neoptera</taxon>
        <taxon>Polyneoptera</taxon>
        <taxon>Dictyoptera</taxon>
        <taxon>Blattodea</taxon>
        <taxon>Blaberoidea</taxon>
        <taxon>Blaberidae</taxon>
        <taxon>Diplopterinae</taxon>
        <taxon>Diploptera</taxon>
    </lineage>
</organism>
<dbReference type="InterPro" id="IPR051170">
    <property type="entry name" value="Neural/epithelial_adhesion"/>
</dbReference>
<feature type="domain" description="Ig-like" evidence="10">
    <location>
        <begin position="10"/>
        <end position="100"/>
    </location>
</feature>
<dbReference type="InterPro" id="IPR003598">
    <property type="entry name" value="Ig_sub2"/>
</dbReference>
<dbReference type="InterPro" id="IPR007110">
    <property type="entry name" value="Ig-like_dom"/>
</dbReference>
<keyword evidence="2" id="KW-1003">Cell membrane</keyword>
<keyword evidence="8" id="KW-0393">Immunoglobulin domain</keyword>
<dbReference type="Proteomes" id="UP001233999">
    <property type="component" value="Unassembled WGS sequence"/>
</dbReference>
<evidence type="ECO:0000256" key="6">
    <source>
        <dbReference type="ARBA" id="ARBA00023157"/>
    </source>
</evidence>
<feature type="domain" description="Ig-like" evidence="10">
    <location>
        <begin position="111"/>
        <end position="208"/>
    </location>
</feature>
<dbReference type="Gene3D" id="2.60.40.10">
    <property type="entry name" value="Immunoglobulins"/>
    <property type="match status" value="2"/>
</dbReference>
<feature type="compositionally biased region" description="Basic residues" evidence="9">
    <location>
        <begin position="224"/>
        <end position="243"/>
    </location>
</feature>
<reference evidence="11" key="2">
    <citation type="submission" date="2023-05" db="EMBL/GenBank/DDBJ databases">
        <authorList>
            <person name="Fouks B."/>
        </authorList>
    </citation>
    <scope>NUCLEOTIDE SEQUENCE</scope>
    <source>
        <strain evidence="11">Stay&amp;Tobe</strain>
        <tissue evidence="11">Testes</tissue>
    </source>
</reference>
<dbReference type="PANTHER" id="PTHR12231:SF265">
    <property type="entry name" value="DPR-INTERACTING PROTEIN LAMBDA"/>
    <property type="match status" value="1"/>
</dbReference>
<dbReference type="FunFam" id="2.60.40.10:FF:000328">
    <property type="entry name" value="CLUMA_CG000981, isoform A"/>
    <property type="match status" value="1"/>
</dbReference>
<dbReference type="Pfam" id="PF07679">
    <property type="entry name" value="I-set"/>
    <property type="match status" value="1"/>
</dbReference>
<feature type="region of interest" description="Disordered" evidence="9">
    <location>
        <begin position="1"/>
        <end position="26"/>
    </location>
</feature>
<keyword evidence="5" id="KW-0472">Membrane</keyword>
<feature type="non-terminal residue" evidence="11">
    <location>
        <position position="1"/>
    </location>
</feature>
<keyword evidence="3" id="KW-0732">Signal</keyword>
<accession>A0AAD8ALV4</accession>
<evidence type="ECO:0000256" key="8">
    <source>
        <dbReference type="ARBA" id="ARBA00023319"/>
    </source>
</evidence>